<feature type="compositionally biased region" description="Basic residues" evidence="1">
    <location>
        <begin position="1"/>
        <end position="29"/>
    </location>
</feature>
<organism evidence="2">
    <name type="scientific">uncultured Gemmatimonadaceae bacterium</name>
    <dbReference type="NCBI Taxonomy" id="246130"/>
    <lineage>
        <taxon>Bacteria</taxon>
        <taxon>Pseudomonadati</taxon>
        <taxon>Gemmatimonadota</taxon>
        <taxon>Gemmatimonadia</taxon>
        <taxon>Gemmatimonadales</taxon>
        <taxon>Gemmatimonadaceae</taxon>
        <taxon>environmental samples</taxon>
    </lineage>
</organism>
<proteinExistence type="predicted"/>
<feature type="compositionally biased region" description="Basic and acidic residues" evidence="1">
    <location>
        <begin position="55"/>
        <end position="74"/>
    </location>
</feature>
<feature type="compositionally biased region" description="Basic and acidic residues" evidence="1">
    <location>
        <begin position="133"/>
        <end position="145"/>
    </location>
</feature>
<accession>A0A6J4LRN7</accession>
<feature type="non-terminal residue" evidence="2">
    <location>
        <position position="145"/>
    </location>
</feature>
<evidence type="ECO:0000313" key="2">
    <source>
        <dbReference type="EMBL" id="CAA9339633.1"/>
    </source>
</evidence>
<dbReference type="EMBL" id="CADCTU010000640">
    <property type="protein sequence ID" value="CAA9339633.1"/>
    <property type="molecule type" value="Genomic_DNA"/>
</dbReference>
<dbReference type="AlphaFoldDB" id="A0A6J4LRN7"/>
<protein>
    <submittedName>
        <fullName evidence="2">Uncharacterized protein</fullName>
    </submittedName>
</protein>
<feature type="compositionally biased region" description="Basic residues" evidence="1">
    <location>
        <begin position="120"/>
        <end position="131"/>
    </location>
</feature>
<feature type="non-terminal residue" evidence="2">
    <location>
        <position position="1"/>
    </location>
</feature>
<sequence>RRPARRRRRGARHRHRGRGARAGARRQGQRGRVPGERAAGGDHPRRRCGGAGVDGARHGDQLPTDRRREGGDHGRLRHGRRRGQPGDPRAAGARHRGHEPAQPPARRRAAALLHALLGERRRRHARPRPPRSARPDELATRRLRV</sequence>
<name>A0A6J4LRN7_9BACT</name>
<evidence type="ECO:0000256" key="1">
    <source>
        <dbReference type="SAM" id="MobiDB-lite"/>
    </source>
</evidence>
<feature type="region of interest" description="Disordered" evidence="1">
    <location>
        <begin position="1"/>
        <end position="145"/>
    </location>
</feature>
<gene>
    <name evidence="2" type="ORF">AVDCRST_MAG11-2913</name>
</gene>
<reference evidence="2" key="1">
    <citation type="submission" date="2020-02" db="EMBL/GenBank/DDBJ databases">
        <authorList>
            <person name="Meier V. D."/>
        </authorList>
    </citation>
    <scope>NUCLEOTIDE SEQUENCE</scope>
    <source>
        <strain evidence="2">AVDCRST_MAG11</strain>
    </source>
</reference>
<feature type="compositionally biased region" description="Basic and acidic residues" evidence="1">
    <location>
        <begin position="33"/>
        <end position="43"/>
    </location>
</feature>